<protein>
    <submittedName>
        <fullName evidence="1">Uncharacterized protein</fullName>
    </submittedName>
</protein>
<gene>
    <name evidence="1" type="ORF">RRG08_009782</name>
</gene>
<dbReference type="EMBL" id="JAWDGP010003503">
    <property type="protein sequence ID" value="KAK3773835.1"/>
    <property type="molecule type" value="Genomic_DNA"/>
</dbReference>
<dbReference type="Proteomes" id="UP001283361">
    <property type="component" value="Unassembled WGS sequence"/>
</dbReference>
<evidence type="ECO:0000313" key="1">
    <source>
        <dbReference type="EMBL" id="KAK3773835.1"/>
    </source>
</evidence>
<keyword evidence="2" id="KW-1185">Reference proteome</keyword>
<sequence length="172" mass="19477">MKTTPPRSADLNRWSPPDFPGRYQFPLKMLNQDVGASGERGENKETRLEISMKTAETAPFKVRARRDLQIRRKQVTIFPLSFVEVNIPARDRTGQIGSNPNTRIFQPGIGQNIPVRDRIGQIESNPNIRIFQPGIGQARQGPSSVPSQGFLRSVQRPTQLTYQALSKDQTHW</sequence>
<name>A0AAE1DL52_9GAST</name>
<reference evidence="1" key="1">
    <citation type="journal article" date="2023" name="G3 (Bethesda)">
        <title>A reference genome for the long-term kleptoplast-retaining sea slug Elysia crispata morphotype clarki.</title>
        <authorList>
            <person name="Eastman K.E."/>
            <person name="Pendleton A.L."/>
            <person name="Shaikh M.A."/>
            <person name="Suttiyut T."/>
            <person name="Ogas R."/>
            <person name="Tomko P."/>
            <person name="Gavelis G."/>
            <person name="Widhalm J.R."/>
            <person name="Wisecaver J.H."/>
        </authorList>
    </citation>
    <scope>NUCLEOTIDE SEQUENCE</scope>
    <source>
        <strain evidence="1">ECLA1</strain>
    </source>
</reference>
<organism evidence="1 2">
    <name type="scientific">Elysia crispata</name>
    <name type="common">lettuce slug</name>
    <dbReference type="NCBI Taxonomy" id="231223"/>
    <lineage>
        <taxon>Eukaryota</taxon>
        <taxon>Metazoa</taxon>
        <taxon>Spiralia</taxon>
        <taxon>Lophotrochozoa</taxon>
        <taxon>Mollusca</taxon>
        <taxon>Gastropoda</taxon>
        <taxon>Heterobranchia</taxon>
        <taxon>Euthyneura</taxon>
        <taxon>Panpulmonata</taxon>
        <taxon>Sacoglossa</taxon>
        <taxon>Placobranchoidea</taxon>
        <taxon>Plakobranchidae</taxon>
        <taxon>Elysia</taxon>
    </lineage>
</organism>
<accession>A0AAE1DL52</accession>
<comment type="caution">
    <text evidence="1">The sequence shown here is derived from an EMBL/GenBank/DDBJ whole genome shotgun (WGS) entry which is preliminary data.</text>
</comment>
<evidence type="ECO:0000313" key="2">
    <source>
        <dbReference type="Proteomes" id="UP001283361"/>
    </source>
</evidence>
<proteinExistence type="predicted"/>
<dbReference type="AlphaFoldDB" id="A0AAE1DL52"/>